<dbReference type="AlphaFoldDB" id="A0A0F9F2E3"/>
<accession>A0A0F9F2E3</accession>
<reference evidence="1" key="1">
    <citation type="journal article" date="2015" name="Nature">
        <title>Complex archaea that bridge the gap between prokaryotes and eukaryotes.</title>
        <authorList>
            <person name="Spang A."/>
            <person name="Saw J.H."/>
            <person name="Jorgensen S.L."/>
            <person name="Zaremba-Niedzwiedzka K."/>
            <person name="Martijn J."/>
            <person name="Lind A.E."/>
            <person name="van Eijk R."/>
            <person name="Schleper C."/>
            <person name="Guy L."/>
            <person name="Ettema T.J."/>
        </authorList>
    </citation>
    <scope>NUCLEOTIDE SEQUENCE</scope>
</reference>
<evidence type="ECO:0000313" key="1">
    <source>
        <dbReference type="EMBL" id="KKL80503.1"/>
    </source>
</evidence>
<gene>
    <name evidence="1" type="ORF">LCGC14_2004150</name>
</gene>
<protein>
    <submittedName>
        <fullName evidence="1">Uncharacterized protein</fullName>
    </submittedName>
</protein>
<dbReference type="EMBL" id="LAZR01022836">
    <property type="protein sequence ID" value="KKL80503.1"/>
    <property type="molecule type" value="Genomic_DNA"/>
</dbReference>
<feature type="non-terminal residue" evidence="1">
    <location>
        <position position="1"/>
    </location>
</feature>
<sequence>MYNHEQWADLIEVLGKNRPSKDCPQDYGILTTVELHGAAEVIESEPIICDCAHSASKVCKFN</sequence>
<name>A0A0F9F2E3_9ZZZZ</name>
<proteinExistence type="predicted"/>
<comment type="caution">
    <text evidence="1">The sequence shown here is derived from an EMBL/GenBank/DDBJ whole genome shotgun (WGS) entry which is preliminary data.</text>
</comment>
<organism evidence="1">
    <name type="scientific">marine sediment metagenome</name>
    <dbReference type="NCBI Taxonomy" id="412755"/>
    <lineage>
        <taxon>unclassified sequences</taxon>
        <taxon>metagenomes</taxon>
        <taxon>ecological metagenomes</taxon>
    </lineage>
</organism>